<organism evidence="1 4">
    <name type="scientific">Adineta steineri</name>
    <dbReference type="NCBI Taxonomy" id="433720"/>
    <lineage>
        <taxon>Eukaryota</taxon>
        <taxon>Metazoa</taxon>
        <taxon>Spiralia</taxon>
        <taxon>Gnathifera</taxon>
        <taxon>Rotifera</taxon>
        <taxon>Eurotatoria</taxon>
        <taxon>Bdelloidea</taxon>
        <taxon>Adinetida</taxon>
        <taxon>Adinetidae</taxon>
        <taxon>Adineta</taxon>
    </lineage>
</organism>
<evidence type="ECO:0000313" key="2">
    <source>
        <dbReference type="EMBL" id="CAF1497112.1"/>
    </source>
</evidence>
<evidence type="ECO:0000313" key="3">
    <source>
        <dbReference type="Proteomes" id="UP000663832"/>
    </source>
</evidence>
<gene>
    <name evidence="1" type="ORF">BJG266_LOCUS30077</name>
    <name evidence="2" type="ORF">QVE165_LOCUS43252</name>
</gene>
<reference evidence="1" key="1">
    <citation type="submission" date="2021-02" db="EMBL/GenBank/DDBJ databases">
        <authorList>
            <person name="Nowell W R."/>
        </authorList>
    </citation>
    <scope>NUCLEOTIDE SEQUENCE</scope>
</reference>
<comment type="caution">
    <text evidence="1">The sequence shown here is derived from an EMBL/GenBank/DDBJ whole genome shotgun (WGS) entry which is preliminary data.</text>
</comment>
<sequence>MGPQRNNMALLEIVDLPTEPLPPNIELSMILSRVEPYTSTCSAGISNNLTNQSYDPMTDIPLSIETGELESSNQQSVVDIANAAMVSRKKENYLLYGIICVFHYSQIKRSKLLKSPLT</sequence>
<accession>A0A815APK6</accession>
<dbReference type="Proteomes" id="UP000663832">
    <property type="component" value="Unassembled WGS sequence"/>
</dbReference>
<evidence type="ECO:0000313" key="4">
    <source>
        <dbReference type="Proteomes" id="UP000663877"/>
    </source>
</evidence>
<dbReference type="EMBL" id="CAJNOM010000552">
    <property type="protein sequence ID" value="CAF1497112.1"/>
    <property type="molecule type" value="Genomic_DNA"/>
</dbReference>
<keyword evidence="3" id="KW-1185">Reference proteome</keyword>
<evidence type="ECO:0000313" key="1">
    <source>
        <dbReference type="EMBL" id="CAF1260143.1"/>
    </source>
</evidence>
<dbReference type="AlphaFoldDB" id="A0A815APK6"/>
<dbReference type="EMBL" id="CAJNOI010000373">
    <property type="protein sequence ID" value="CAF1260143.1"/>
    <property type="molecule type" value="Genomic_DNA"/>
</dbReference>
<protein>
    <submittedName>
        <fullName evidence="1">Uncharacterized protein</fullName>
    </submittedName>
</protein>
<proteinExistence type="predicted"/>
<name>A0A815APK6_9BILA</name>
<dbReference type="Proteomes" id="UP000663877">
    <property type="component" value="Unassembled WGS sequence"/>
</dbReference>